<keyword evidence="4" id="KW-1185">Reference proteome</keyword>
<proteinExistence type="predicted"/>
<dbReference type="CDD" id="cd00093">
    <property type="entry name" value="HTH_XRE"/>
    <property type="match status" value="1"/>
</dbReference>
<dbReference type="PANTHER" id="PTHR36924:SF1">
    <property type="entry name" value="ANTITOXIN HIGA-1"/>
    <property type="match status" value="1"/>
</dbReference>
<dbReference type="Pfam" id="PF01381">
    <property type="entry name" value="HTH_3"/>
    <property type="match status" value="1"/>
</dbReference>
<evidence type="ECO:0000313" key="4">
    <source>
        <dbReference type="Proteomes" id="UP000199470"/>
    </source>
</evidence>
<dbReference type="Proteomes" id="UP000199470">
    <property type="component" value="Unassembled WGS sequence"/>
</dbReference>
<dbReference type="InterPro" id="IPR010982">
    <property type="entry name" value="Lambda_DNA-bd_dom_sf"/>
</dbReference>
<dbReference type="STRING" id="758825.SAMN02982985_03834"/>
<dbReference type="GO" id="GO:0003677">
    <property type="term" value="F:DNA binding"/>
    <property type="evidence" value="ECO:0007669"/>
    <property type="project" value="UniProtKB-KW"/>
</dbReference>
<keyword evidence="1" id="KW-0238">DNA-binding</keyword>
<dbReference type="Gene3D" id="1.10.260.40">
    <property type="entry name" value="lambda repressor-like DNA-binding domains"/>
    <property type="match status" value="1"/>
</dbReference>
<protein>
    <submittedName>
        <fullName evidence="3">Addiction module antidote protein, HigA family</fullName>
    </submittedName>
</protein>
<name>A0A1I4Q995_9BURK</name>
<evidence type="ECO:0000259" key="2">
    <source>
        <dbReference type="PROSITE" id="PS50943"/>
    </source>
</evidence>
<reference evidence="3 4" key="1">
    <citation type="submission" date="2016-10" db="EMBL/GenBank/DDBJ databases">
        <authorList>
            <person name="de Groot N.N."/>
        </authorList>
    </citation>
    <scope>NUCLEOTIDE SEQUENCE [LARGE SCALE GENOMIC DNA]</scope>
    <source>
        <strain evidence="3 4">ATCC 43154</strain>
    </source>
</reference>
<dbReference type="SMART" id="SM00530">
    <property type="entry name" value="HTH_XRE"/>
    <property type="match status" value="1"/>
</dbReference>
<dbReference type="InterPro" id="IPR001387">
    <property type="entry name" value="Cro/C1-type_HTH"/>
</dbReference>
<dbReference type="SUPFAM" id="SSF47413">
    <property type="entry name" value="lambda repressor-like DNA-binding domains"/>
    <property type="match status" value="1"/>
</dbReference>
<feature type="domain" description="HTH cro/C1-type" evidence="2">
    <location>
        <begin position="3"/>
        <end position="51"/>
    </location>
</feature>
<gene>
    <name evidence="3" type="ORF">SAMN02982985_03834</name>
</gene>
<evidence type="ECO:0000313" key="3">
    <source>
        <dbReference type="EMBL" id="SFM36672.1"/>
    </source>
</evidence>
<evidence type="ECO:0000256" key="1">
    <source>
        <dbReference type="ARBA" id="ARBA00023125"/>
    </source>
</evidence>
<sequence length="84" mass="9413">MPALKMTQTEFAQLIGVSRLSVSDLLHEKRALSPEMAVRIATLLRTTPESWLRTQEALSLWEVGQDPKRLLAVKPLSKARLMAS</sequence>
<organism evidence="3 4">
    <name type="scientific">Rugamonas rubra</name>
    <dbReference type="NCBI Taxonomy" id="758825"/>
    <lineage>
        <taxon>Bacteria</taxon>
        <taxon>Pseudomonadati</taxon>
        <taxon>Pseudomonadota</taxon>
        <taxon>Betaproteobacteria</taxon>
        <taxon>Burkholderiales</taxon>
        <taxon>Oxalobacteraceae</taxon>
        <taxon>Telluria group</taxon>
        <taxon>Rugamonas</taxon>
    </lineage>
</organism>
<dbReference type="PANTHER" id="PTHR36924">
    <property type="entry name" value="ANTITOXIN HIGA-1"/>
    <property type="match status" value="1"/>
</dbReference>
<dbReference type="AlphaFoldDB" id="A0A1I4Q995"/>
<accession>A0A1I4Q995</accession>
<dbReference type="PROSITE" id="PS50943">
    <property type="entry name" value="HTH_CROC1"/>
    <property type="match status" value="1"/>
</dbReference>
<dbReference type="InterPro" id="IPR013430">
    <property type="entry name" value="Toxin_antidote_HigA"/>
</dbReference>
<dbReference type="NCBIfam" id="TIGR02607">
    <property type="entry name" value="antidote_HigA"/>
    <property type="match status" value="1"/>
</dbReference>
<dbReference type="EMBL" id="FOTW01000018">
    <property type="protein sequence ID" value="SFM36672.1"/>
    <property type="molecule type" value="Genomic_DNA"/>
</dbReference>